<dbReference type="Proteomes" id="UP001295444">
    <property type="component" value="Chromosome 01"/>
</dbReference>
<accession>A0AAD1QXF6</accession>
<sequence length="128" mass="14882">MQASMPFERLATPPELDVFKDQASILMDKFTEKKYPKSILDRAYEEVTILDQEDLTVGRKNRLTEEKDKKMPLSLCILVEDQDIVEVDDASYALGYDFRHYRLDNLGKAPRGRAEAKRGQVNCQKKRR</sequence>
<protein>
    <submittedName>
        <fullName evidence="1">Uncharacterized protein</fullName>
    </submittedName>
</protein>
<gene>
    <name evidence="1" type="ORF">PECUL_23A024762</name>
</gene>
<keyword evidence="2" id="KW-1185">Reference proteome</keyword>
<proteinExistence type="predicted"/>
<name>A0AAD1QXF6_PELCU</name>
<dbReference type="EMBL" id="OW240912">
    <property type="protein sequence ID" value="CAH2219476.1"/>
    <property type="molecule type" value="Genomic_DNA"/>
</dbReference>
<dbReference type="AlphaFoldDB" id="A0AAD1QXF6"/>
<evidence type="ECO:0000313" key="2">
    <source>
        <dbReference type="Proteomes" id="UP001295444"/>
    </source>
</evidence>
<organism evidence="1 2">
    <name type="scientific">Pelobates cultripes</name>
    <name type="common">Western spadefoot toad</name>
    <dbReference type="NCBI Taxonomy" id="61616"/>
    <lineage>
        <taxon>Eukaryota</taxon>
        <taxon>Metazoa</taxon>
        <taxon>Chordata</taxon>
        <taxon>Craniata</taxon>
        <taxon>Vertebrata</taxon>
        <taxon>Euteleostomi</taxon>
        <taxon>Amphibia</taxon>
        <taxon>Batrachia</taxon>
        <taxon>Anura</taxon>
        <taxon>Pelobatoidea</taxon>
        <taxon>Pelobatidae</taxon>
        <taxon>Pelobates</taxon>
    </lineage>
</organism>
<reference evidence="1" key="1">
    <citation type="submission" date="2022-03" db="EMBL/GenBank/DDBJ databases">
        <authorList>
            <person name="Alioto T."/>
            <person name="Alioto T."/>
            <person name="Gomez Garrido J."/>
        </authorList>
    </citation>
    <scope>NUCLEOTIDE SEQUENCE</scope>
</reference>
<evidence type="ECO:0000313" key="1">
    <source>
        <dbReference type="EMBL" id="CAH2219476.1"/>
    </source>
</evidence>